<dbReference type="Gene3D" id="2.60.200.10">
    <property type="match status" value="1"/>
</dbReference>
<comment type="caution">
    <text evidence="9">The sequence shown here is derived from an EMBL/GenBank/DDBJ whole genome shotgun (WGS) entry which is preliminary data.</text>
</comment>
<evidence type="ECO:0000256" key="7">
    <source>
        <dbReference type="SAM" id="SignalP"/>
    </source>
</evidence>
<dbReference type="SUPFAM" id="SSF49879">
    <property type="entry name" value="SMAD/FHA domain"/>
    <property type="match status" value="1"/>
</dbReference>
<evidence type="ECO:0000256" key="5">
    <source>
        <dbReference type="ARBA" id="ARBA00023242"/>
    </source>
</evidence>
<evidence type="ECO:0000313" key="9">
    <source>
        <dbReference type="EMBL" id="KAL1264090.1"/>
    </source>
</evidence>
<evidence type="ECO:0000256" key="4">
    <source>
        <dbReference type="ARBA" id="ARBA00023163"/>
    </source>
</evidence>
<keyword evidence="2" id="KW-0805">Transcription regulation</keyword>
<keyword evidence="5" id="KW-0539">Nucleus</keyword>
<dbReference type="Gene3D" id="1.10.10.10">
    <property type="entry name" value="Winged helix-like DNA-binding domain superfamily/Winged helix DNA-binding domain"/>
    <property type="match status" value="1"/>
</dbReference>
<keyword evidence="4" id="KW-0804">Transcription</keyword>
<dbReference type="InterPro" id="IPR001346">
    <property type="entry name" value="Interferon_reg_fact_DNA-bd_dom"/>
</dbReference>
<dbReference type="InterPro" id="IPR036390">
    <property type="entry name" value="WH_DNA-bd_sf"/>
</dbReference>
<dbReference type="PANTHER" id="PTHR11949:SF26">
    <property type="entry name" value="INTERFERON REGULATORY FACTOR 9"/>
    <property type="match status" value="1"/>
</dbReference>
<keyword evidence="3" id="KW-0238">DNA-binding</keyword>
<gene>
    <name evidence="9" type="ORF">QQF64_004445</name>
</gene>
<dbReference type="PANTHER" id="PTHR11949">
    <property type="entry name" value="INTERFERON REGULATORY FACTOR"/>
    <property type="match status" value="1"/>
</dbReference>
<evidence type="ECO:0000256" key="3">
    <source>
        <dbReference type="ARBA" id="ARBA00023125"/>
    </source>
</evidence>
<dbReference type="InterPro" id="IPR019471">
    <property type="entry name" value="Interferon_reg_factor-3"/>
</dbReference>
<dbReference type="Pfam" id="PF00605">
    <property type="entry name" value="IRF"/>
    <property type="match status" value="1"/>
</dbReference>
<dbReference type="CDD" id="cd00103">
    <property type="entry name" value="IRF"/>
    <property type="match status" value="1"/>
</dbReference>
<dbReference type="PRINTS" id="PR00267">
    <property type="entry name" value="INTFRNREGFCT"/>
</dbReference>
<dbReference type="EMBL" id="JAYMGO010000012">
    <property type="protein sequence ID" value="KAL1264090.1"/>
    <property type="molecule type" value="Genomic_DNA"/>
</dbReference>
<feature type="chain" id="PRO_5046695694" description="IRF tryptophan pentad repeat domain-containing protein" evidence="7">
    <location>
        <begin position="23"/>
        <end position="565"/>
    </location>
</feature>
<dbReference type="InterPro" id="IPR036388">
    <property type="entry name" value="WH-like_DNA-bd_sf"/>
</dbReference>
<dbReference type="PROSITE" id="PS00601">
    <property type="entry name" value="IRF_1"/>
    <property type="match status" value="1"/>
</dbReference>
<dbReference type="SMART" id="SM01243">
    <property type="entry name" value="IRF-3"/>
    <property type="match status" value="1"/>
</dbReference>
<comment type="subcellular location">
    <subcellularLocation>
        <location evidence="1">Nucleus</location>
    </subcellularLocation>
</comment>
<evidence type="ECO:0000256" key="6">
    <source>
        <dbReference type="SAM" id="MobiDB-lite"/>
    </source>
</evidence>
<evidence type="ECO:0000313" key="10">
    <source>
        <dbReference type="Proteomes" id="UP001558613"/>
    </source>
</evidence>
<evidence type="ECO:0000256" key="2">
    <source>
        <dbReference type="ARBA" id="ARBA00023015"/>
    </source>
</evidence>
<dbReference type="Proteomes" id="UP001558613">
    <property type="component" value="Unassembled WGS sequence"/>
</dbReference>
<accession>A0ABR3MGI8</accession>
<keyword evidence="7" id="KW-0732">Signal</keyword>
<sequence length="565" mass="64006">MKHRYCVFTIFISFCWIYLSQSSLQTEQTRGDSDTWIQKLYKTETKMASGRIRSTRRLRSWIVEQVNSEKYNGLVWDNPEKTMFRIPWKHAGKQDFRTEEDAAIFKAWAEFKGKLLENGNSDPASWKTRLRCALNKSPEFSEVTERSQLDISEPYKVYRLVPLEEQGVVKVKKENGQKPARSSRRKRSESELDEQEIACKKIKEELIMPQAINMSAQEIIPHTGREITLQAEVETSPINTDNSTEDIQVNFTIEAVEKRVPHTFHITVHYIGQEVLRREVMGNDVRIAYLPPSPIPPSPPSLNGTGFHRIPLPDPPSDISSDPSLAPRLSALNTLLPFMKGGIVLTLSGGGIYAMRLCQGRVFWKGPHNTTTGPCKMERGGEPTQLFSKDMFKQELDSFRSGGKQPQSEITLCFGEELHDGDNIDDKHIIIKISIPWVESQIKEVKALRDSIAILKSLASQSPTGEVTLNFEVLDFQLGEDVVKRCPTFFGRFNPEPQRPPVGGSIVMASLLMASSSTSPSYSRTNKRLFLLPPPTCEQLSSSQGYEHLPHRLCRETPATNLNWK</sequence>
<feature type="signal peptide" evidence="7">
    <location>
        <begin position="1"/>
        <end position="22"/>
    </location>
</feature>
<evidence type="ECO:0000256" key="1">
    <source>
        <dbReference type="ARBA" id="ARBA00004123"/>
    </source>
</evidence>
<feature type="region of interest" description="Disordered" evidence="6">
    <location>
        <begin position="172"/>
        <end position="194"/>
    </location>
</feature>
<reference evidence="9 10" key="1">
    <citation type="submission" date="2023-09" db="EMBL/GenBank/DDBJ databases">
        <authorList>
            <person name="Wang M."/>
        </authorList>
    </citation>
    <scope>NUCLEOTIDE SEQUENCE [LARGE SCALE GENOMIC DNA]</scope>
    <source>
        <strain evidence="9">GT-2023</strain>
        <tissue evidence="9">Liver</tissue>
    </source>
</reference>
<dbReference type="SMART" id="SM00348">
    <property type="entry name" value="IRF"/>
    <property type="match status" value="1"/>
</dbReference>
<dbReference type="Pfam" id="PF10401">
    <property type="entry name" value="IRF-3"/>
    <property type="match status" value="1"/>
</dbReference>
<organism evidence="9 10">
    <name type="scientific">Cirrhinus molitorella</name>
    <name type="common">mud carp</name>
    <dbReference type="NCBI Taxonomy" id="172907"/>
    <lineage>
        <taxon>Eukaryota</taxon>
        <taxon>Metazoa</taxon>
        <taxon>Chordata</taxon>
        <taxon>Craniata</taxon>
        <taxon>Vertebrata</taxon>
        <taxon>Euteleostomi</taxon>
        <taxon>Actinopterygii</taxon>
        <taxon>Neopterygii</taxon>
        <taxon>Teleostei</taxon>
        <taxon>Ostariophysi</taxon>
        <taxon>Cypriniformes</taxon>
        <taxon>Cyprinidae</taxon>
        <taxon>Labeoninae</taxon>
        <taxon>Labeonini</taxon>
        <taxon>Cirrhinus</taxon>
    </lineage>
</organism>
<dbReference type="InterPro" id="IPR017855">
    <property type="entry name" value="SMAD-like_dom_sf"/>
</dbReference>
<protein>
    <recommendedName>
        <fullName evidence="8">IRF tryptophan pentad repeat domain-containing protein</fullName>
    </recommendedName>
</protein>
<dbReference type="PROSITE" id="PS51507">
    <property type="entry name" value="IRF_2"/>
    <property type="match status" value="1"/>
</dbReference>
<dbReference type="InterPro" id="IPR019817">
    <property type="entry name" value="Interferon_reg_fac_CS"/>
</dbReference>
<evidence type="ECO:0000259" key="8">
    <source>
        <dbReference type="PROSITE" id="PS51507"/>
    </source>
</evidence>
<name>A0ABR3MGI8_9TELE</name>
<feature type="domain" description="IRF tryptophan pentad repeat" evidence="8">
    <location>
        <begin position="55"/>
        <end position="162"/>
    </location>
</feature>
<dbReference type="SUPFAM" id="SSF46785">
    <property type="entry name" value="Winged helix' DNA-binding domain"/>
    <property type="match status" value="1"/>
</dbReference>
<dbReference type="InterPro" id="IPR008984">
    <property type="entry name" value="SMAD_FHA_dom_sf"/>
</dbReference>
<keyword evidence="10" id="KW-1185">Reference proteome</keyword>
<proteinExistence type="predicted"/>